<proteinExistence type="predicted"/>
<organism evidence="2 3">
    <name type="scientific">Cotesia glomerata</name>
    <name type="common">Lepidopteran parasitic wasp</name>
    <name type="synonym">Apanteles glomeratus</name>
    <dbReference type="NCBI Taxonomy" id="32391"/>
    <lineage>
        <taxon>Eukaryota</taxon>
        <taxon>Metazoa</taxon>
        <taxon>Ecdysozoa</taxon>
        <taxon>Arthropoda</taxon>
        <taxon>Hexapoda</taxon>
        <taxon>Insecta</taxon>
        <taxon>Pterygota</taxon>
        <taxon>Neoptera</taxon>
        <taxon>Endopterygota</taxon>
        <taxon>Hymenoptera</taxon>
        <taxon>Apocrita</taxon>
        <taxon>Ichneumonoidea</taxon>
        <taxon>Braconidae</taxon>
        <taxon>Microgastrinae</taxon>
        <taxon>Cotesia</taxon>
    </lineage>
</organism>
<dbReference type="EMBL" id="JAHXZJ010000001">
    <property type="protein sequence ID" value="KAH0566601.1"/>
    <property type="molecule type" value="Genomic_DNA"/>
</dbReference>
<dbReference type="AlphaFoldDB" id="A0AAV7J5J6"/>
<evidence type="ECO:0000313" key="2">
    <source>
        <dbReference type="EMBL" id="KAH0566601.1"/>
    </source>
</evidence>
<evidence type="ECO:0000256" key="1">
    <source>
        <dbReference type="SAM" id="MobiDB-lite"/>
    </source>
</evidence>
<dbReference type="Proteomes" id="UP000826195">
    <property type="component" value="Unassembled WGS sequence"/>
</dbReference>
<accession>A0AAV7J5J6</accession>
<comment type="caution">
    <text evidence="2">The sequence shown here is derived from an EMBL/GenBank/DDBJ whole genome shotgun (WGS) entry which is preliminary data.</text>
</comment>
<sequence length="141" mass="15757">MTTRSCEEGGGGRVPPGGFGVENVTHEEHEMLPGATTVLVASDEFNDLKTAQWELIFGTKKRKKQTENRQKRATLHIFRGSSPIPSKFHSTSWCYMVYTSTVLSARPDERVSKVKYEYNGETHQRRATKASKATEMGQCSG</sequence>
<evidence type="ECO:0000313" key="3">
    <source>
        <dbReference type="Proteomes" id="UP000826195"/>
    </source>
</evidence>
<feature type="region of interest" description="Disordered" evidence="1">
    <location>
        <begin position="122"/>
        <end position="141"/>
    </location>
</feature>
<gene>
    <name evidence="2" type="ORF">KQX54_002289</name>
</gene>
<keyword evidence="3" id="KW-1185">Reference proteome</keyword>
<reference evidence="2 3" key="1">
    <citation type="journal article" date="2021" name="J. Hered.">
        <title>A chromosome-level genome assembly of the parasitoid wasp, Cotesia glomerata (Hymenoptera: Braconidae).</title>
        <authorList>
            <person name="Pinto B.J."/>
            <person name="Weis J.J."/>
            <person name="Gamble T."/>
            <person name="Ode P.J."/>
            <person name="Paul R."/>
            <person name="Zaspel J.M."/>
        </authorList>
    </citation>
    <scope>NUCLEOTIDE SEQUENCE [LARGE SCALE GENOMIC DNA]</scope>
    <source>
        <strain evidence="2">CgM1</strain>
    </source>
</reference>
<protein>
    <submittedName>
        <fullName evidence="2">Uncharacterized protein</fullName>
    </submittedName>
</protein>
<name>A0AAV7J5J6_COTGL</name>